<dbReference type="STRING" id="411467.BACCAP_02474"/>
<sequence>MNRDTISWIRRKIEYRRSLMEHLPKKTCQNGIIYTLVGDYYIPDLQLPEENRPIGIWGRMHKAYLEQCHPAQYNDLILTGKLWTYLADLNEQAQNRLHCIIVQMKETEGITEKLKARDQMAWVSAMNSIRNRAEEIVRHELIYDAKEVL</sequence>
<organism evidence="1 2">
    <name type="scientific">Pseudoflavonifractor capillosus ATCC 29799</name>
    <dbReference type="NCBI Taxonomy" id="411467"/>
    <lineage>
        <taxon>Bacteria</taxon>
        <taxon>Bacillati</taxon>
        <taxon>Bacillota</taxon>
        <taxon>Clostridia</taxon>
        <taxon>Eubacteriales</taxon>
        <taxon>Oscillospiraceae</taxon>
        <taxon>Pseudoflavonifractor</taxon>
    </lineage>
</organism>
<evidence type="ECO:0000313" key="1">
    <source>
        <dbReference type="EMBL" id="EDM99738.1"/>
    </source>
</evidence>
<protein>
    <recommendedName>
        <fullName evidence="3">TnpV protein</fullName>
    </recommendedName>
</protein>
<reference evidence="1 2" key="1">
    <citation type="submission" date="2007-04" db="EMBL/GenBank/DDBJ databases">
        <authorList>
            <person name="Fulton L."/>
            <person name="Clifton S."/>
            <person name="Fulton B."/>
            <person name="Xu J."/>
            <person name="Minx P."/>
            <person name="Pepin K.H."/>
            <person name="Johnson M."/>
            <person name="Thiruvilangam P."/>
            <person name="Bhonagiri V."/>
            <person name="Nash W.E."/>
            <person name="Mardis E.R."/>
            <person name="Wilson R.K."/>
        </authorList>
    </citation>
    <scope>NUCLEOTIDE SEQUENCE [LARGE SCALE GENOMIC DNA]</scope>
    <source>
        <strain evidence="1 2">ATCC 29799</strain>
    </source>
</reference>
<reference evidence="1 2" key="2">
    <citation type="submission" date="2007-06" db="EMBL/GenBank/DDBJ databases">
        <title>Draft genome sequence of Pseudoflavonifractor capillosus ATCC 29799.</title>
        <authorList>
            <person name="Sudarsanam P."/>
            <person name="Ley R."/>
            <person name="Guruge J."/>
            <person name="Turnbaugh P.J."/>
            <person name="Mahowald M."/>
            <person name="Liep D."/>
            <person name="Gordon J."/>
        </authorList>
    </citation>
    <scope>NUCLEOTIDE SEQUENCE [LARGE SCALE GENOMIC DNA]</scope>
    <source>
        <strain evidence="1 2">ATCC 29799</strain>
    </source>
</reference>
<evidence type="ECO:0000313" key="2">
    <source>
        <dbReference type="Proteomes" id="UP000003639"/>
    </source>
</evidence>
<gene>
    <name evidence="1" type="ORF">BACCAP_02474</name>
</gene>
<dbReference type="EMBL" id="AAXG02000015">
    <property type="protein sequence ID" value="EDM99738.1"/>
    <property type="molecule type" value="Genomic_DNA"/>
</dbReference>
<name>A6NW81_9FIRM</name>
<proteinExistence type="predicted"/>
<dbReference type="Pfam" id="PF14198">
    <property type="entry name" value="TnpV"/>
    <property type="match status" value="1"/>
</dbReference>
<evidence type="ECO:0008006" key="3">
    <source>
        <dbReference type="Google" id="ProtNLM"/>
    </source>
</evidence>
<dbReference type="AlphaFoldDB" id="A6NW81"/>
<accession>A6NW81</accession>
<dbReference type="InterPro" id="IPR026989">
    <property type="entry name" value="TnpV"/>
</dbReference>
<comment type="caution">
    <text evidence="1">The sequence shown here is derived from an EMBL/GenBank/DDBJ whole genome shotgun (WGS) entry which is preliminary data.</text>
</comment>
<keyword evidence="2" id="KW-1185">Reference proteome</keyword>
<dbReference type="Proteomes" id="UP000003639">
    <property type="component" value="Unassembled WGS sequence"/>
</dbReference>
<dbReference type="eggNOG" id="ENOG502ZBQ6">
    <property type="taxonomic scope" value="Bacteria"/>
</dbReference>